<feature type="region of interest" description="Disordered" evidence="8">
    <location>
        <begin position="113"/>
        <end position="138"/>
    </location>
</feature>
<dbReference type="Pfam" id="PF00096">
    <property type="entry name" value="zf-C2H2"/>
    <property type="match status" value="2"/>
</dbReference>
<keyword evidence="5" id="KW-0862">Zinc</keyword>
<dbReference type="GO" id="GO:0000785">
    <property type="term" value="C:chromatin"/>
    <property type="evidence" value="ECO:0007669"/>
    <property type="project" value="TreeGrafter"/>
</dbReference>
<feature type="region of interest" description="Disordered" evidence="8">
    <location>
        <begin position="1"/>
        <end position="23"/>
    </location>
</feature>
<protein>
    <recommendedName>
        <fullName evidence="9">C2H2-type domain-containing protein</fullName>
    </recommendedName>
</protein>
<dbReference type="InterPro" id="IPR051059">
    <property type="entry name" value="VerF-like"/>
</dbReference>
<dbReference type="FunFam" id="3.30.160.60:FF:002343">
    <property type="entry name" value="Zinc finger protein 33A"/>
    <property type="match status" value="1"/>
</dbReference>
<reference evidence="10" key="1">
    <citation type="journal article" date="2021" name="Nat. Commun.">
        <title>Genetic determinants of endophytism in the Arabidopsis root mycobiome.</title>
        <authorList>
            <person name="Mesny F."/>
            <person name="Miyauchi S."/>
            <person name="Thiergart T."/>
            <person name="Pickel B."/>
            <person name="Atanasova L."/>
            <person name="Karlsson M."/>
            <person name="Huettel B."/>
            <person name="Barry K.W."/>
            <person name="Haridas S."/>
            <person name="Chen C."/>
            <person name="Bauer D."/>
            <person name="Andreopoulos W."/>
            <person name="Pangilinan J."/>
            <person name="LaButti K."/>
            <person name="Riley R."/>
            <person name="Lipzen A."/>
            <person name="Clum A."/>
            <person name="Drula E."/>
            <person name="Henrissat B."/>
            <person name="Kohler A."/>
            <person name="Grigoriev I.V."/>
            <person name="Martin F.M."/>
            <person name="Hacquard S."/>
        </authorList>
    </citation>
    <scope>NUCLEOTIDE SEQUENCE</scope>
    <source>
        <strain evidence="10">MPI-CAGE-AT-0021</strain>
    </source>
</reference>
<keyword evidence="6" id="KW-0539">Nucleus</keyword>
<dbReference type="OrthoDB" id="10018191at2759"/>
<dbReference type="InterPro" id="IPR007219">
    <property type="entry name" value="XnlR_reg_dom"/>
</dbReference>
<accession>A0A9P9J1V4</accession>
<evidence type="ECO:0000256" key="7">
    <source>
        <dbReference type="PROSITE-ProRule" id="PRU00042"/>
    </source>
</evidence>
<evidence type="ECO:0000313" key="11">
    <source>
        <dbReference type="Proteomes" id="UP000717696"/>
    </source>
</evidence>
<evidence type="ECO:0000313" key="10">
    <source>
        <dbReference type="EMBL" id="KAH7142691.1"/>
    </source>
</evidence>
<dbReference type="GO" id="GO:0006351">
    <property type="term" value="P:DNA-templated transcription"/>
    <property type="evidence" value="ECO:0007669"/>
    <property type="project" value="InterPro"/>
</dbReference>
<name>A0A9P9J1V4_9HYPO</name>
<dbReference type="Proteomes" id="UP000717696">
    <property type="component" value="Unassembled WGS sequence"/>
</dbReference>
<dbReference type="InterPro" id="IPR013087">
    <property type="entry name" value="Znf_C2H2_type"/>
</dbReference>
<evidence type="ECO:0000259" key="9">
    <source>
        <dbReference type="PROSITE" id="PS50157"/>
    </source>
</evidence>
<feature type="region of interest" description="Disordered" evidence="8">
    <location>
        <begin position="72"/>
        <end position="95"/>
    </location>
</feature>
<evidence type="ECO:0000256" key="1">
    <source>
        <dbReference type="ARBA" id="ARBA00004123"/>
    </source>
</evidence>
<comment type="caution">
    <text evidence="10">The sequence shown here is derived from an EMBL/GenBank/DDBJ whole genome shotgun (WGS) entry which is preliminary data.</text>
</comment>
<feature type="domain" description="C2H2-type" evidence="9">
    <location>
        <begin position="26"/>
        <end position="53"/>
    </location>
</feature>
<dbReference type="SMART" id="SM00355">
    <property type="entry name" value="ZnF_C2H2"/>
    <property type="match status" value="2"/>
</dbReference>
<dbReference type="InterPro" id="IPR036236">
    <property type="entry name" value="Znf_C2H2_sf"/>
</dbReference>
<keyword evidence="2" id="KW-0479">Metal-binding</keyword>
<keyword evidence="11" id="KW-1185">Reference proteome</keyword>
<evidence type="ECO:0000256" key="2">
    <source>
        <dbReference type="ARBA" id="ARBA00022723"/>
    </source>
</evidence>
<dbReference type="SUPFAM" id="SSF57667">
    <property type="entry name" value="beta-beta-alpha zinc fingers"/>
    <property type="match status" value="1"/>
</dbReference>
<dbReference type="Gene3D" id="3.30.160.60">
    <property type="entry name" value="Classic Zinc Finger"/>
    <property type="match status" value="2"/>
</dbReference>
<dbReference type="GO" id="GO:0008270">
    <property type="term" value="F:zinc ion binding"/>
    <property type="evidence" value="ECO:0007669"/>
    <property type="project" value="UniProtKB-KW"/>
</dbReference>
<sequence>MSHSHSENVNATGANPRARHGAKQVRKCSQCGQCFSKTEHLARHIRSHTKERPFQCSICGRSYSRHDSLLRHSRAHERDRGWKRKTTRSAAAMPSSQLSLVMESDLMDETLVDDSTQSNDHGGLQHNSSTARSSPDLADPIVAPAMSALGSQAGQLEHSIVYNLFDNTLHPRLEVHPLTGGSAEAHLSDLPASIFNAPTEMELMDINLNIHEPGWLLGSDFDLNGLTYSISNAISDWGNLAYQDSFDRQPAGHAAAPSSRDRFMTPSDLIPAIQDTWYTTLSRNVVGCASPGQSDDQDQVDEAYRERLSHKLHPCPSNTALPSADFLNLGIKLFFSRFNPIFPLLHAPSFRPSSETALLLLSVCSVGTLFMGSASAAIQGRRIFQTLNKAILASWDSYIRRDAREVLSLVQAATIGQTFGMLSGQPSDLCLTESFHGTVIAWARQGGFFTAKHPSMTYADDDDKTNIEQLWKDWVYAEESIRLVLGLHVHDLEFATTFHHEPLLRHALHKLPICCSEELFYAPTAAEWCKTVKREQGMNPTTTPLDTQTLPLKSRTPGSYMFAYASLAGIAASIQDRKASHLDGAVIQDFRNSLLSWHNEYIKHTRGPKNNRISLMILWHASFMALYVDADLLERAIGRDGACGAEQARAEIDNWIVSSEARRGVLHALLVLKHLEVLPIGLESAIHVPKAIFYSAIVVYSYIKFIPTVDSYIPSQDDVNIPELQVSASVARPTSYFGNNDGASRVILSPVEPSILCNAIDLLRRISYWEISRKFCSILEMLLDDLASTPRSMP</sequence>
<dbReference type="AlphaFoldDB" id="A0A9P9J1V4"/>
<proteinExistence type="predicted"/>
<evidence type="ECO:0000256" key="4">
    <source>
        <dbReference type="ARBA" id="ARBA00022771"/>
    </source>
</evidence>
<comment type="subcellular location">
    <subcellularLocation>
        <location evidence="1">Nucleus</location>
    </subcellularLocation>
</comment>
<evidence type="ECO:0000256" key="6">
    <source>
        <dbReference type="ARBA" id="ARBA00023242"/>
    </source>
</evidence>
<keyword evidence="3" id="KW-0677">Repeat</keyword>
<dbReference type="Pfam" id="PF04082">
    <property type="entry name" value="Fungal_trans"/>
    <property type="match status" value="1"/>
</dbReference>
<dbReference type="PANTHER" id="PTHR40626:SF11">
    <property type="entry name" value="ZINC FINGER PROTEIN YPR022C"/>
    <property type="match status" value="1"/>
</dbReference>
<dbReference type="GO" id="GO:0005634">
    <property type="term" value="C:nucleus"/>
    <property type="evidence" value="ECO:0007669"/>
    <property type="project" value="UniProtKB-SubCell"/>
</dbReference>
<dbReference type="GO" id="GO:0000978">
    <property type="term" value="F:RNA polymerase II cis-regulatory region sequence-specific DNA binding"/>
    <property type="evidence" value="ECO:0007669"/>
    <property type="project" value="InterPro"/>
</dbReference>
<dbReference type="CDD" id="cd12148">
    <property type="entry name" value="fungal_TF_MHR"/>
    <property type="match status" value="1"/>
</dbReference>
<keyword evidence="4 7" id="KW-0863">Zinc-finger</keyword>
<dbReference type="PROSITE" id="PS00028">
    <property type="entry name" value="ZINC_FINGER_C2H2_1"/>
    <property type="match status" value="2"/>
</dbReference>
<dbReference type="PROSITE" id="PS50157">
    <property type="entry name" value="ZINC_FINGER_C2H2_2"/>
    <property type="match status" value="2"/>
</dbReference>
<dbReference type="GO" id="GO:0000981">
    <property type="term" value="F:DNA-binding transcription factor activity, RNA polymerase II-specific"/>
    <property type="evidence" value="ECO:0007669"/>
    <property type="project" value="InterPro"/>
</dbReference>
<gene>
    <name evidence="10" type="ORF">B0J13DRAFT_555941</name>
</gene>
<evidence type="ECO:0000256" key="5">
    <source>
        <dbReference type="ARBA" id="ARBA00022833"/>
    </source>
</evidence>
<feature type="domain" description="C2H2-type" evidence="9">
    <location>
        <begin position="54"/>
        <end position="81"/>
    </location>
</feature>
<dbReference type="EMBL" id="JAGMUU010000011">
    <property type="protein sequence ID" value="KAH7142691.1"/>
    <property type="molecule type" value="Genomic_DNA"/>
</dbReference>
<feature type="compositionally biased region" description="Polar residues" evidence="8">
    <location>
        <begin position="113"/>
        <end position="133"/>
    </location>
</feature>
<evidence type="ECO:0000256" key="3">
    <source>
        <dbReference type="ARBA" id="ARBA00022737"/>
    </source>
</evidence>
<organism evidence="10 11">
    <name type="scientific">Dactylonectria estremocensis</name>
    <dbReference type="NCBI Taxonomy" id="1079267"/>
    <lineage>
        <taxon>Eukaryota</taxon>
        <taxon>Fungi</taxon>
        <taxon>Dikarya</taxon>
        <taxon>Ascomycota</taxon>
        <taxon>Pezizomycotina</taxon>
        <taxon>Sordariomycetes</taxon>
        <taxon>Hypocreomycetidae</taxon>
        <taxon>Hypocreales</taxon>
        <taxon>Nectriaceae</taxon>
        <taxon>Dactylonectria</taxon>
    </lineage>
</organism>
<dbReference type="PANTHER" id="PTHR40626">
    <property type="entry name" value="MIP31509P"/>
    <property type="match status" value="1"/>
</dbReference>
<evidence type="ECO:0000256" key="8">
    <source>
        <dbReference type="SAM" id="MobiDB-lite"/>
    </source>
</evidence>